<dbReference type="OrthoDB" id="9764088at2"/>
<reference evidence="7 8" key="1">
    <citation type="journal article" date="2006" name="J. Bacteriol.">
        <title>Genome sequence of Aeromonas hydrophila ATCC 7966T: jack of all trades.</title>
        <authorList>
            <person name="Seshadri R."/>
            <person name="Joseph S.W."/>
            <person name="Chopra A.K."/>
            <person name="Sha J."/>
            <person name="Shaw J."/>
            <person name="Graf J."/>
            <person name="Haft D."/>
            <person name="Wu M."/>
            <person name="Ren Q."/>
            <person name="Rosovitz M.J."/>
            <person name="Madupu R."/>
            <person name="Tallon L."/>
            <person name="Kim M."/>
            <person name="Jin S."/>
            <person name="Vuong H."/>
            <person name="Stine O.C."/>
            <person name="Ali A."/>
            <person name="Horneman A.J."/>
            <person name="Heidelberg J.F."/>
        </authorList>
    </citation>
    <scope>NUCLEOTIDE SEQUENCE [LARGE SCALE GENOMIC DNA]</scope>
    <source>
        <strain evidence="8">ATCC 7966 / DSM 30187 / BCRC 13018 / CCUG 14551 / JCM 1027 / KCTC 2358 / NCIMB 9240 / NCTC 8049</strain>
    </source>
</reference>
<keyword evidence="8" id="KW-1185">Reference proteome</keyword>
<dbReference type="eggNOG" id="COG4690">
    <property type="taxonomic scope" value="Bacteria"/>
</dbReference>
<name>A0KFK8_AERHH</name>
<evidence type="ECO:0000256" key="2">
    <source>
        <dbReference type="ARBA" id="ARBA00007225"/>
    </source>
</evidence>
<evidence type="ECO:0000256" key="1">
    <source>
        <dbReference type="ARBA" id="ARBA00001670"/>
    </source>
</evidence>
<evidence type="ECO:0000256" key="6">
    <source>
        <dbReference type="RuleBase" id="RU364089"/>
    </source>
</evidence>
<dbReference type="NCBIfam" id="NF033678">
    <property type="entry name" value="C69_fam_dipept"/>
    <property type="match status" value="1"/>
</dbReference>
<dbReference type="EMBL" id="CP000462">
    <property type="protein sequence ID" value="ABK39780.1"/>
    <property type="molecule type" value="Genomic_DNA"/>
</dbReference>
<dbReference type="InterPro" id="IPR005322">
    <property type="entry name" value="Peptidase_C69"/>
</dbReference>
<dbReference type="KEGG" id="aha:AHA_0501"/>
<evidence type="ECO:0000256" key="5">
    <source>
        <dbReference type="ARBA" id="ARBA00022997"/>
    </source>
</evidence>
<dbReference type="InterPro" id="IPR047804">
    <property type="entry name" value="C69_dipept_A-like"/>
</dbReference>
<dbReference type="Proteomes" id="UP000000756">
    <property type="component" value="Chromosome"/>
</dbReference>
<keyword evidence="3 6" id="KW-0645">Protease</keyword>
<keyword evidence="5 6" id="KW-0224">Dipeptidase</keyword>
<dbReference type="PANTHER" id="PTHR12994:SF17">
    <property type="entry name" value="LD30995P"/>
    <property type="match status" value="1"/>
</dbReference>
<sequence>MDEMFASSTMSSTIPRQRIGGRSLCGRPASHRLAFTHSYASGNPMKKHTLSLLSATLLTLLGTSADACTGLIVGKGASADGSVMIARNEDFGVNNWNKYLAFRSAQQNEGKVWKLGNGLEVPMPKAFFAYSAIRDWDATSSDPAGKYYEERGINEFNVAISATTSAEVNDKAQKADPLIEKGVIEAIIPTLILPQAKTAKEGVALLGRYVEQYGAGEGNSLYLADVNEAWLMEIGSGHHWIAVRVPDDSYAMVANGLRIHGVNLDSADVLHSPKLLEFVREHKLLDNADPKEFNFAKAFGVIADPYNVDREWLGQKMLTASHPQPTRQAQYPLFMKPDAPIAVPDVARLLSATYEGTPLAGKAERPIRIDRQLESHVIQLRKEMPKELQGLIWQSYGVLAESVMVPLYNTLESYPLPYRTGSDSYSDDSAYWQFRSLTALASADPDKYLPLLRGVWSKESSKLYQEVALLDQSLKQAYASDKATAIGLAADYSYGQLEQTYQMAKELRYKLMTDLTKRTEQKYSPEEFKKIMSL</sequence>
<accession>A0KFK8</accession>
<dbReference type="Pfam" id="PF03577">
    <property type="entry name" value="Peptidase_C69"/>
    <property type="match status" value="1"/>
</dbReference>
<gene>
    <name evidence="7" type="ordered locus">AHA_0501</name>
</gene>
<comment type="similarity">
    <text evidence="2 6">Belongs to the peptidase C69 family.</text>
</comment>
<dbReference type="HOGENOM" id="CLU_014823_0_2_6"/>
<dbReference type="GO" id="GO:0016805">
    <property type="term" value="F:dipeptidase activity"/>
    <property type="evidence" value="ECO:0007669"/>
    <property type="project" value="UniProtKB-KW"/>
</dbReference>
<dbReference type="AlphaFoldDB" id="A0KFK8"/>
<protein>
    <recommendedName>
        <fullName evidence="6">Dipeptidase</fullName>
        <ecNumber evidence="6">3.4.-.-</ecNumber>
    </recommendedName>
</protein>
<dbReference type="PATRIC" id="fig|380703.7.peg.494"/>
<dbReference type="EC" id="3.4.-.-" evidence="6"/>
<dbReference type="Gene3D" id="3.60.60.10">
    <property type="entry name" value="Penicillin V Acylase, Chain A"/>
    <property type="match status" value="1"/>
</dbReference>
<keyword evidence="4 6" id="KW-0378">Hydrolase</keyword>
<dbReference type="STRING" id="380703.AHA_0501"/>
<evidence type="ECO:0000313" key="7">
    <source>
        <dbReference type="EMBL" id="ABK39780.1"/>
    </source>
</evidence>
<dbReference type="PANTHER" id="PTHR12994">
    <property type="entry name" value="SECERNIN"/>
    <property type="match status" value="1"/>
</dbReference>
<dbReference type="MEROPS" id="C69.001"/>
<organism evidence="7 8">
    <name type="scientific">Aeromonas hydrophila subsp. hydrophila (strain ATCC 7966 / DSM 30187 / BCRC 13018 / CCUG 14551 / JCM 1027 / KCTC 2358 / NCIMB 9240 / NCTC 8049)</name>
    <dbReference type="NCBI Taxonomy" id="380703"/>
    <lineage>
        <taxon>Bacteria</taxon>
        <taxon>Pseudomonadati</taxon>
        <taxon>Pseudomonadota</taxon>
        <taxon>Gammaproteobacteria</taxon>
        <taxon>Aeromonadales</taxon>
        <taxon>Aeromonadaceae</taxon>
        <taxon>Aeromonas</taxon>
    </lineage>
</organism>
<evidence type="ECO:0000313" key="8">
    <source>
        <dbReference type="Proteomes" id="UP000000756"/>
    </source>
</evidence>
<comment type="catalytic activity">
    <reaction evidence="1">
        <text>an L-aminoacyl-L-amino acid + H2O = 2 an L-alpha-amino acid</text>
        <dbReference type="Rhea" id="RHEA:48940"/>
        <dbReference type="ChEBI" id="CHEBI:15377"/>
        <dbReference type="ChEBI" id="CHEBI:59869"/>
        <dbReference type="ChEBI" id="CHEBI:77460"/>
        <dbReference type="EC" id="3.4.13.19"/>
    </reaction>
</comment>
<evidence type="ECO:0000256" key="3">
    <source>
        <dbReference type="ARBA" id="ARBA00022670"/>
    </source>
</evidence>
<proteinExistence type="inferred from homology"/>
<dbReference type="EnsemblBacteria" id="ABK39780">
    <property type="protein sequence ID" value="ABK39780"/>
    <property type="gene ID" value="AHA_0501"/>
</dbReference>
<evidence type="ECO:0000256" key="4">
    <source>
        <dbReference type="ARBA" id="ARBA00022801"/>
    </source>
</evidence>
<dbReference type="GO" id="GO:0070004">
    <property type="term" value="F:cysteine-type exopeptidase activity"/>
    <property type="evidence" value="ECO:0007669"/>
    <property type="project" value="InterPro"/>
</dbReference>
<dbReference type="GO" id="GO:0006508">
    <property type="term" value="P:proteolysis"/>
    <property type="evidence" value="ECO:0007669"/>
    <property type="project" value="UniProtKB-KW"/>
</dbReference>